<dbReference type="InterPro" id="IPR027417">
    <property type="entry name" value="P-loop_NTPase"/>
</dbReference>
<dbReference type="FunFam" id="3.40.50.300:FF:000115">
    <property type="entry name" value="DNA helicase"/>
    <property type="match status" value="1"/>
</dbReference>
<dbReference type="Pfam" id="PF17855">
    <property type="entry name" value="MCM_lid"/>
    <property type="match status" value="1"/>
</dbReference>
<feature type="compositionally biased region" description="Acidic residues" evidence="13">
    <location>
        <begin position="860"/>
        <end position="871"/>
    </location>
</feature>
<dbReference type="eggNOG" id="KOG0480">
    <property type="taxonomic scope" value="Eukaryota"/>
</dbReference>
<dbReference type="GO" id="GO:1902969">
    <property type="term" value="P:mitotic DNA replication"/>
    <property type="evidence" value="ECO:0007669"/>
    <property type="project" value="TreeGrafter"/>
</dbReference>
<evidence type="ECO:0000256" key="12">
    <source>
        <dbReference type="RuleBase" id="RU368064"/>
    </source>
</evidence>
<evidence type="ECO:0000256" key="9">
    <source>
        <dbReference type="ARBA" id="ARBA00023242"/>
    </source>
</evidence>
<evidence type="ECO:0000256" key="2">
    <source>
        <dbReference type="ARBA" id="ARBA00008010"/>
    </source>
</evidence>
<evidence type="ECO:0000256" key="3">
    <source>
        <dbReference type="ARBA" id="ARBA00022705"/>
    </source>
</evidence>
<dbReference type="GO" id="GO:0016887">
    <property type="term" value="F:ATP hydrolysis activity"/>
    <property type="evidence" value="ECO:0007669"/>
    <property type="project" value="RHEA"/>
</dbReference>
<dbReference type="GO" id="GO:0042555">
    <property type="term" value="C:MCM complex"/>
    <property type="evidence" value="ECO:0007669"/>
    <property type="project" value="UniProtKB-UniRule"/>
</dbReference>
<keyword evidence="9" id="KW-0539">Nucleus</keyword>
<dbReference type="InterPro" id="IPR012340">
    <property type="entry name" value="NA-bd_OB-fold"/>
</dbReference>
<evidence type="ECO:0000259" key="14">
    <source>
        <dbReference type="PROSITE" id="PS50051"/>
    </source>
</evidence>
<evidence type="ECO:0000256" key="7">
    <source>
        <dbReference type="ARBA" id="ARBA00022840"/>
    </source>
</evidence>
<evidence type="ECO:0000256" key="11">
    <source>
        <dbReference type="RuleBase" id="RU004070"/>
    </source>
</evidence>
<dbReference type="PANTHER" id="PTHR11630">
    <property type="entry name" value="DNA REPLICATION LICENSING FACTOR MCM FAMILY MEMBER"/>
    <property type="match status" value="1"/>
</dbReference>
<dbReference type="GO" id="GO:0005656">
    <property type="term" value="C:nuclear pre-replicative complex"/>
    <property type="evidence" value="ECO:0007669"/>
    <property type="project" value="UniProtKB-ARBA"/>
</dbReference>
<keyword evidence="4 11" id="KW-0547">Nucleotide-binding</keyword>
<comment type="catalytic activity">
    <reaction evidence="12">
        <text>ATP + H2O = ADP + phosphate + H(+)</text>
        <dbReference type="Rhea" id="RHEA:13065"/>
        <dbReference type="ChEBI" id="CHEBI:15377"/>
        <dbReference type="ChEBI" id="CHEBI:15378"/>
        <dbReference type="ChEBI" id="CHEBI:30616"/>
        <dbReference type="ChEBI" id="CHEBI:43474"/>
        <dbReference type="ChEBI" id="CHEBI:456216"/>
        <dbReference type="EC" id="3.6.4.12"/>
    </reaction>
</comment>
<dbReference type="Gene3D" id="3.40.50.300">
    <property type="entry name" value="P-loop containing nucleotide triphosphate hydrolases"/>
    <property type="match status" value="1"/>
</dbReference>
<dbReference type="GO" id="GO:0031261">
    <property type="term" value="C:DNA replication preinitiation complex"/>
    <property type="evidence" value="ECO:0007669"/>
    <property type="project" value="UniProtKB-ARBA"/>
</dbReference>
<dbReference type="EMBL" id="GG745353">
    <property type="protein sequence ID" value="KNE67373.1"/>
    <property type="molecule type" value="Genomic_DNA"/>
</dbReference>
<feature type="region of interest" description="Disordered" evidence="13">
    <location>
        <begin position="843"/>
        <end position="872"/>
    </location>
</feature>
<evidence type="ECO:0000313" key="15">
    <source>
        <dbReference type="EMBL" id="KNE67373.1"/>
    </source>
</evidence>
<evidence type="ECO:0000256" key="10">
    <source>
        <dbReference type="ARBA" id="ARBA00023306"/>
    </source>
</evidence>
<dbReference type="Gene3D" id="3.30.1640.10">
    <property type="entry name" value="mini-chromosome maintenance (MCM) complex, chain A, domain 1"/>
    <property type="match status" value="1"/>
</dbReference>
<dbReference type="FunFam" id="2.20.28.10:FF:000003">
    <property type="entry name" value="DNA helicase"/>
    <property type="match status" value="1"/>
</dbReference>
<keyword evidence="16" id="KW-1185">Reference proteome</keyword>
<dbReference type="PROSITE" id="PS00847">
    <property type="entry name" value="MCM_1"/>
    <property type="match status" value="1"/>
</dbReference>
<dbReference type="Gene3D" id="1.20.58.870">
    <property type="match status" value="1"/>
</dbReference>
<dbReference type="GO" id="GO:0006279">
    <property type="term" value="P:premeiotic DNA replication"/>
    <property type="evidence" value="ECO:0007669"/>
    <property type="project" value="UniProtKB-ARBA"/>
</dbReference>
<dbReference type="SMART" id="SM00350">
    <property type="entry name" value="MCM"/>
    <property type="match status" value="1"/>
</dbReference>
<dbReference type="InterPro" id="IPR033762">
    <property type="entry name" value="MCM_OB"/>
</dbReference>
<dbReference type="GO" id="GO:0005524">
    <property type="term" value="F:ATP binding"/>
    <property type="evidence" value="ECO:0007669"/>
    <property type="project" value="UniProtKB-UniRule"/>
</dbReference>
<dbReference type="SUPFAM" id="SSF50249">
    <property type="entry name" value="Nucleic acid-binding proteins"/>
    <property type="match status" value="1"/>
</dbReference>
<protein>
    <recommendedName>
        <fullName evidence="12">DNA replication licensing factor MCM6</fullName>
        <ecNumber evidence="12">3.6.4.12</ecNumber>
    </recommendedName>
</protein>
<keyword evidence="7 11" id="KW-0067">ATP-binding</keyword>
<evidence type="ECO:0000256" key="13">
    <source>
        <dbReference type="SAM" id="MobiDB-lite"/>
    </source>
</evidence>
<keyword evidence="10 12" id="KW-0131">Cell cycle</keyword>
<dbReference type="InterPro" id="IPR031327">
    <property type="entry name" value="MCM"/>
</dbReference>
<accession>A0A0L0SXT4</accession>
<dbReference type="InterPro" id="IPR027925">
    <property type="entry name" value="MCM_N"/>
</dbReference>
<dbReference type="GO" id="GO:0043596">
    <property type="term" value="C:nuclear replication fork"/>
    <property type="evidence" value="ECO:0007669"/>
    <property type="project" value="UniProtKB-ARBA"/>
</dbReference>
<dbReference type="OrthoDB" id="1744952at2759"/>
<sequence>MANAAHVADQFSEQIGHVFCEFIERFIPPQAYMDSEWTDPASDPAGAGSNVPLDRLPYLKQVISLPQVQSTTLMVDFRDFASFNDMVATYTTQHYVRVEPFLRRAVQTVVQKHVPHYLYKAASTNFGTQAAEAVGNVDRSGPMRDFWVSFFNLPKVSRLRELRGEHVGTLDSLSGTVTRTSEVRPELLLGSFECAECQTIVHNVEQQFMYTEPIMCQNPTCQNRIAWTPLLTQSKFCDWQKVRVQENPNEIPSGAMPRSIDVILRHEMVEKAKAGDKVRFTGTVIVIPDIAQLAVPGHKVEAARAPAGGRAAPGFAEGVSGLKALGVRDMGYKLAFLACHCLPESQKNAWADATDAVDPAAVAETMTAEELDELREMVADANIYNSLARSIAPHVWGHEEIKRGILLQLLGGVHKKTIEGINLRGDLNICIVGDPSTAKSQFLKYVATLAPRSVFTSGKASSAAGLTAAVIKDEETGEFTIEAGALMLADNGICCIDEFDKMDIRDQVAIHEAMEQQTISIAKAGVQATLNARTSILAAANPVHGRYDKRLTLRQNIAMSAPIMSRFDLFFVVLDEGDDNIDLRIAEHIVNVHRHRDAHLTPEYSLDRVQRYLRFARAFQPQLAPDAAALLKQQYKELRAENDHKSHRVTVRQLESMIRLAEALARVHCDETVSVAYVREAYRLLKKSILTLESSETEIDLGMEELALDDRPGDEAAAAPTVDAAAMDVDEPATAAPMAAPAAAAAGRAKLQITQDELHSMTNLFVLRLQQARGDAPGDAADDGVRRSDLVQWYLEQVEDLIATEADLAMQQRKAELVLRHLVKKAGVLLQLNTVEFRRRRRRVEGEAGGEGAAAAGAEGGEDGEADDEDPFLVLNPMMNLDAV</sequence>
<dbReference type="Pfam" id="PF14551">
    <property type="entry name" value="MCM_N"/>
    <property type="match status" value="1"/>
</dbReference>
<dbReference type="Pfam" id="PF00493">
    <property type="entry name" value="MCM"/>
    <property type="match status" value="1"/>
</dbReference>
<evidence type="ECO:0000256" key="5">
    <source>
        <dbReference type="ARBA" id="ARBA00022801"/>
    </source>
</evidence>
<dbReference type="InterPro" id="IPR001208">
    <property type="entry name" value="MCM_dom"/>
</dbReference>
<dbReference type="InterPro" id="IPR018525">
    <property type="entry name" value="MCM_CS"/>
</dbReference>
<dbReference type="OMA" id="RHQQTDK"/>
<comment type="subunit">
    <text evidence="12">Component of the MCM2-7 complex.</text>
</comment>
<dbReference type="PANTHER" id="PTHR11630:SF43">
    <property type="entry name" value="DNA REPLICATION LICENSING FACTOR MCM6"/>
    <property type="match status" value="1"/>
</dbReference>
<dbReference type="Gene3D" id="2.40.50.140">
    <property type="entry name" value="Nucleic acid-binding proteins"/>
    <property type="match status" value="1"/>
</dbReference>
<dbReference type="GO" id="GO:1990518">
    <property type="term" value="F:single-stranded 3'-5' DNA helicase activity"/>
    <property type="evidence" value="ECO:0007669"/>
    <property type="project" value="TreeGrafter"/>
</dbReference>
<dbReference type="InterPro" id="IPR041024">
    <property type="entry name" value="Mcm6_C"/>
</dbReference>
<evidence type="ECO:0000256" key="6">
    <source>
        <dbReference type="ARBA" id="ARBA00022806"/>
    </source>
</evidence>
<dbReference type="GO" id="GO:0003697">
    <property type="term" value="F:single-stranded DNA binding"/>
    <property type="evidence" value="ECO:0007669"/>
    <property type="project" value="TreeGrafter"/>
</dbReference>
<keyword evidence="8 11" id="KW-0238">DNA-binding</keyword>
<organism evidence="15 16">
    <name type="scientific">Allomyces macrogynus (strain ATCC 38327)</name>
    <name type="common">Allomyces javanicus var. macrogynus</name>
    <dbReference type="NCBI Taxonomy" id="578462"/>
    <lineage>
        <taxon>Eukaryota</taxon>
        <taxon>Fungi</taxon>
        <taxon>Fungi incertae sedis</taxon>
        <taxon>Blastocladiomycota</taxon>
        <taxon>Blastocladiomycetes</taxon>
        <taxon>Blastocladiales</taxon>
        <taxon>Blastocladiaceae</taxon>
        <taxon>Allomyces</taxon>
    </lineage>
</organism>
<dbReference type="InterPro" id="IPR041562">
    <property type="entry name" value="MCM_lid"/>
</dbReference>
<dbReference type="VEuPathDB" id="FungiDB:AMAG_11842"/>
<proteinExistence type="inferred from homology"/>
<dbReference type="Gene3D" id="2.20.28.10">
    <property type="match status" value="1"/>
</dbReference>
<dbReference type="SUPFAM" id="SSF52540">
    <property type="entry name" value="P-loop containing nucleoside triphosphate hydrolases"/>
    <property type="match status" value="1"/>
</dbReference>
<dbReference type="EC" id="3.6.4.12" evidence="12"/>
<keyword evidence="6 12" id="KW-0347">Helicase</keyword>
<dbReference type="GO" id="GO:0097373">
    <property type="term" value="C:MCM core complex"/>
    <property type="evidence" value="ECO:0007669"/>
    <property type="project" value="UniProtKB-ARBA"/>
</dbReference>
<dbReference type="PRINTS" id="PR01657">
    <property type="entry name" value="MCMFAMILY"/>
</dbReference>
<comment type="similarity">
    <text evidence="2 11">Belongs to the MCM family.</text>
</comment>
<dbReference type="PRINTS" id="PR01662">
    <property type="entry name" value="MCMPROTEIN6"/>
</dbReference>
<evidence type="ECO:0000256" key="1">
    <source>
        <dbReference type="ARBA" id="ARBA00004123"/>
    </source>
</evidence>
<comment type="subcellular location">
    <subcellularLocation>
        <location evidence="1 12">Nucleus</location>
    </subcellularLocation>
</comment>
<evidence type="ECO:0000313" key="16">
    <source>
        <dbReference type="Proteomes" id="UP000054350"/>
    </source>
</evidence>
<reference evidence="16" key="2">
    <citation type="submission" date="2009-11" db="EMBL/GenBank/DDBJ databases">
        <title>The Genome Sequence of Allomyces macrogynus strain ATCC 38327.</title>
        <authorList>
            <consortium name="The Broad Institute Genome Sequencing Platform"/>
            <person name="Russ C."/>
            <person name="Cuomo C."/>
            <person name="Shea T."/>
            <person name="Young S.K."/>
            <person name="Zeng Q."/>
            <person name="Koehrsen M."/>
            <person name="Haas B."/>
            <person name="Borodovsky M."/>
            <person name="Guigo R."/>
            <person name="Alvarado L."/>
            <person name="Berlin A."/>
            <person name="Borenstein D."/>
            <person name="Chen Z."/>
            <person name="Engels R."/>
            <person name="Freedman E."/>
            <person name="Gellesch M."/>
            <person name="Goldberg J."/>
            <person name="Griggs A."/>
            <person name="Gujja S."/>
            <person name="Heiman D."/>
            <person name="Hepburn T."/>
            <person name="Howarth C."/>
            <person name="Jen D."/>
            <person name="Larson L."/>
            <person name="Lewis B."/>
            <person name="Mehta T."/>
            <person name="Park D."/>
            <person name="Pearson M."/>
            <person name="Roberts A."/>
            <person name="Saif S."/>
            <person name="Shenoy N."/>
            <person name="Sisk P."/>
            <person name="Stolte C."/>
            <person name="Sykes S."/>
            <person name="Walk T."/>
            <person name="White J."/>
            <person name="Yandava C."/>
            <person name="Burger G."/>
            <person name="Gray M.W."/>
            <person name="Holland P.W.H."/>
            <person name="King N."/>
            <person name="Lang F.B.F."/>
            <person name="Roger A.J."/>
            <person name="Ruiz-Trillo I."/>
            <person name="Lander E."/>
            <person name="Nusbaum C."/>
        </authorList>
    </citation>
    <scope>NUCLEOTIDE SEQUENCE [LARGE SCALE GENOMIC DNA]</scope>
    <source>
        <strain evidence="16">ATCC 38327</strain>
    </source>
</reference>
<evidence type="ECO:0000256" key="4">
    <source>
        <dbReference type="ARBA" id="ARBA00022741"/>
    </source>
</evidence>
<dbReference type="GO" id="GO:0000727">
    <property type="term" value="P:double-strand break repair via break-induced replication"/>
    <property type="evidence" value="ECO:0007669"/>
    <property type="project" value="TreeGrafter"/>
</dbReference>
<keyword evidence="5 12" id="KW-0378">Hydrolase</keyword>
<dbReference type="Proteomes" id="UP000054350">
    <property type="component" value="Unassembled WGS sequence"/>
</dbReference>
<dbReference type="CDD" id="cd17757">
    <property type="entry name" value="MCM6"/>
    <property type="match status" value="1"/>
</dbReference>
<dbReference type="InterPro" id="IPR008049">
    <property type="entry name" value="MCM6"/>
</dbReference>
<dbReference type="STRING" id="578462.A0A0L0SXT4"/>
<name>A0A0L0SXT4_ALLM3</name>
<dbReference type="PROSITE" id="PS50051">
    <property type="entry name" value="MCM_2"/>
    <property type="match status" value="1"/>
</dbReference>
<dbReference type="Pfam" id="PF17207">
    <property type="entry name" value="MCM_OB"/>
    <property type="match status" value="1"/>
</dbReference>
<dbReference type="AlphaFoldDB" id="A0A0L0SXT4"/>
<reference evidence="15 16" key="1">
    <citation type="submission" date="2009-11" db="EMBL/GenBank/DDBJ databases">
        <title>Annotation of Allomyces macrogynus ATCC 38327.</title>
        <authorList>
            <consortium name="The Broad Institute Genome Sequencing Platform"/>
            <person name="Russ C."/>
            <person name="Cuomo C."/>
            <person name="Burger G."/>
            <person name="Gray M.W."/>
            <person name="Holland P.W.H."/>
            <person name="King N."/>
            <person name="Lang F.B.F."/>
            <person name="Roger A.J."/>
            <person name="Ruiz-Trillo I."/>
            <person name="Young S.K."/>
            <person name="Zeng Q."/>
            <person name="Gargeya S."/>
            <person name="Fitzgerald M."/>
            <person name="Haas B."/>
            <person name="Abouelleil A."/>
            <person name="Alvarado L."/>
            <person name="Arachchi H.M."/>
            <person name="Berlin A."/>
            <person name="Chapman S.B."/>
            <person name="Gearin G."/>
            <person name="Goldberg J."/>
            <person name="Griggs A."/>
            <person name="Gujja S."/>
            <person name="Hansen M."/>
            <person name="Heiman D."/>
            <person name="Howarth C."/>
            <person name="Larimer J."/>
            <person name="Lui A."/>
            <person name="MacDonald P.J.P."/>
            <person name="McCowen C."/>
            <person name="Montmayeur A."/>
            <person name="Murphy C."/>
            <person name="Neiman D."/>
            <person name="Pearson M."/>
            <person name="Priest M."/>
            <person name="Roberts A."/>
            <person name="Saif S."/>
            <person name="Shea T."/>
            <person name="Sisk P."/>
            <person name="Stolte C."/>
            <person name="Sykes S."/>
            <person name="Wortman J."/>
            <person name="Nusbaum C."/>
            <person name="Birren B."/>
        </authorList>
    </citation>
    <scope>NUCLEOTIDE SEQUENCE [LARGE SCALE GENOMIC DNA]</scope>
    <source>
        <strain evidence="15 16">ATCC 38327</strain>
    </source>
</reference>
<comment type="function">
    <text evidence="12">Acts as component of the MCM2-7 complex (MCM complex) which is the replicative helicase essential for 'once per cell cycle' DNA replication initiation and elongation in eukaryotic cells. The active ATPase sites in the MCM2-7 ring are formed through the interaction surfaces of two neighboring subunits such that a critical structure of a conserved arginine finger motif is provided in trans relative to the ATP-binding site of the Walker A box of the adjacent subunit. The six ATPase active sites, however, are likely to contribute differentially to the complex helicase activity.</text>
</comment>
<dbReference type="Pfam" id="PF18263">
    <property type="entry name" value="WHD_MCM6"/>
    <property type="match status" value="1"/>
</dbReference>
<gene>
    <name evidence="15" type="ORF">AMAG_11842</name>
</gene>
<keyword evidence="3 12" id="KW-0235">DNA replication</keyword>
<feature type="domain" description="MCM C-terminal AAA(+) ATPase" evidence="14">
    <location>
        <begin position="383"/>
        <end position="589"/>
    </location>
</feature>
<dbReference type="GO" id="GO:0006270">
    <property type="term" value="P:DNA replication initiation"/>
    <property type="evidence" value="ECO:0007669"/>
    <property type="project" value="UniProtKB-UniRule"/>
</dbReference>
<evidence type="ECO:0000256" key="8">
    <source>
        <dbReference type="ARBA" id="ARBA00023125"/>
    </source>
</evidence>